<dbReference type="CDD" id="cd00075">
    <property type="entry name" value="HATPase"/>
    <property type="match status" value="1"/>
</dbReference>
<evidence type="ECO:0000256" key="10">
    <source>
        <dbReference type="ARBA" id="ARBA00023136"/>
    </source>
</evidence>
<dbReference type="SMART" id="SM00387">
    <property type="entry name" value="HATPase_c"/>
    <property type="match status" value="1"/>
</dbReference>
<evidence type="ECO:0000313" key="14">
    <source>
        <dbReference type="EMBL" id="WMT05464.1"/>
    </source>
</evidence>
<dbReference type="GO" id="GO:0016301">
    <property type="term" value="F:kinase activity"/>
    <property type="evidence" value="ECO:0007669"/>
    <property type="project" value="UniProtKB-KW"/>
</dbReference>
<evidence type="ECO:0000256" key="6">
    <source>
        <dbReference type="ARBA" id="ARBA00022692"/>
    </source>
</evidence>
<dbReference type="InterPro" id="IPR036890">
    <property type="entry name" value="HATPase_C_sf"/>
</dbReference>
<sequence>MRLMPRSASARLALAVTASFLLAFVLLGIGVHYAVSAMLTQDARDLVRVDAAGLVEMYRDDGRAALLGELRDRIDADEDPDAVYALTAPDGRVVAGNVALPRHHRGARWIEFTEHRADGDLRVVAQLQRLPDGTTLLTGTRTRSQDRFLGLMLRTALAALLVAATLGALIGWLTSRWVSHRLRHLDDTAERVGSGEMALRARLDGSDDAFDLLARRFNAMLDRIQDLLDGVRHATDHIAHDLRTPLTRLRNRLEELRRREPGVEAGAQLDAAIGETDQLLHSFGALLRLARIEAQPPVHDEPMLDLSDLVRDAAELYTPIAAERGIALTLDLPEPGVAGLRGDADQLFQMLVNLLDNAVKYAPADTEVGLGVQRERHAVVVRIDDRGPGIPAAERERVFDRFHRLEAHRGSPGTGLGMSLVRAIAHRHGGHIALLDNAPGLRVRVTLGEAGGQGGAG</sequence>
<evidence type="ECO:0000256" key="3">
    <source>
        <dbReference type="ARBA" id="ARBA00012438"/>
    </source>
</evidence>
<evidence type="ECO:0000256" key="8">
    <source>
        <dbReference type="ARBA" id="ARBA00022989"/>
    </source>
</evidence>
<dbReference type="SUPFAM" id="SSF158472">
    <property type="entry name" value="HAMP domain-like"/>
    <property type="match status" value="1"/>
</dbReference>
<dbReference type="EMBL" id="CP133568">
    <property type="protein sequence ID" value="WMT05464.1"/>
    <property type="molecule type" value="Genomic_DNA"/>
</dbReference>
<reference evidence="14 15" key="1">
    <citation type="submission" date="2023-08" db="EMBL/GenBank/DDBJ databases">
        <title>The whole genome sequence of Lysobacter yananisis.</title>
        <authorList>
            <person name="Sun H."/>
        </authorList>
    </citation>
    <scope>NUCLEOTIDE SEQUENCE [LARGE SCALE GENOMIC DNA]</scope>
    <source>
        <strain evidence="14 15">SNNU513</strain>
    </source>
</reference>
<dbReference type="EC" id="2.7.13.3" evidence="3"/>
<dbReference type="PROSITE" id="PS50885">
    <property type="entry name" value="HAMP"/>
    <property type="match status" value="1"/>
</dbReference>
<evidence type="ECO:0000313" key="15">
    <source>
        <dbReference type="Proteomes" id="UP001229313"/>
    </source>
</evidence>
<accession>A0ABY9PEW5</accession>
<feature type="domain" description="Histidine kinase" evidence="12">
    <location>
        <begin position="237"/>
        <end position="451"/>
    </location>
</feature>
<dbReference type="Pfam" id="PF00672">
    <property type="entry name" value="HAMP"/>
    <property type="match status" value="1"/>
</dbReference>
<evidence type="ECO:0000256" key="4">
    <source>
        <dbReference type="ARBA" id="ARBA00022553"/>
    </source>
</evidence>
<dbReference type="Gene3D" id="3.30.565.10">
    <property type="entry name" value="Histidine kinase-like ATPase, C-terminal domain"/>
    <property type="match status" value="1"/>
</dbReference>
<dbReference type="InterPro" id="IPR036097">
    <property type="entry name" value="HisK_dim/P_sf"/>
</dbReference>
<evidence type="ECO:0000256" key="2">
    <source>
        <dbReference type="ARBA" id="ARBA00004370"/>
    </source>
</evidence>
<comment type="catalytic activity">
    <reaction evidence="1">
        <text>ATP + protein L-histidine = ADP + protein N-phospho-L-histidine.</text>
        <dbReference type="EC" id="2.7.13.3"/>
    </reaction>
</comment>
<keyword evidence="5" id="KW-0808">Transferase</keyword>
<dbReference type="Proteomes" id="UP001229313">
    <property type="component" value="Chromosome"/>
</dbReference>
<keyword evidence="6 11" id="KW-0812">Transmembrane</keyword>
<evidence type="ECO:0000259" key="13">
    <source>
        <dbReference type="PROSITE" id="PS50885"/>
    </source>
</evidence>
<dbReference type="RefSeq" id="WP_250449219.1">
    <property type="nucleotide sequence ID" value="NZ_CP133568.1"/>
</dbReference>
<evidence type="ECO:0000256" key="7">
    <source>
        <dbReference type="ARBA" id="ARBA00022777"/>
    </source>
</evidence>
<dbReference type="Pfam" id="PF02518">
    <property type="entry name" value="HATPase_c"/>
    <property type="match status" value="1"/>
</dbReference>
<dbReference type="SMART" id="SM00388">
    <property type="entry name" value="HisKA"/>
    <property type="match status" value="1"/>
</dbReference>
<dbReference type="SUPFAM" id="SSF55874">
    <property type="entry name" value="ATPase domain of HSP90 chaperone/DNA topoisomerase II/histidine kinase"/>
    <property type="match status" value="1"/>
</dbReference>
<organism evidence="14 15">
    <name type="scientific">Lysobacter yananisis</name>
    <dbReference type="NCBI Taxonomy" id="1003114"/>
    <lineage>
        <taxon>Bacteria</taxon>
        <taxon>Pseudomonadati</taxon>
        <taxon>Pseudomonadota</taxon>
        <taxon>Gammaproteobacteria</taxon>
        <taxon>Lysobacterales</taxon>
        <taxon>Lysobacteraceae</taxon>
        <taxon>Lysobacter</taxon>
    </lineage>
</organism>
<dbReference type="Pfam" id="PF00512">
    <property type="entry name" value="HisKA"/>
    <property type="match status" value="1"/>
</dbReference>
<protein>
    <recommendedName>
        <fullName evidence="3">histidine kinase</fullName>
        <ecNumber evidence="3">2.7.13.3</ecNumber>
    </recommendedName>
</protein>
<comment type="subcellular location">
    <subcellularLocation>
        <location evidence="2">Membrane</location>
    </subcellularLocation>
</comment>
<keyword evidence="8 11" id="KW-1133">Transmembrane helix</keyword>
<dbReference type="Gene3D" id="1.10.287.130">
    <property type="match status" value="1"/>
</dbReference>
<dbReference type="PRINTS" id="PR00344">
    <property type="entry name" value="BCTRLSENSOR"/>
</dbReference>
<dbReference type="InterPro" id="IPR003661">
    <property type="entry name" value="HisK_dim/P_dom"/>
</dbReference>
<keyword evidence="10 11" id="KW-0472">Membrane</keyword>
<dbReference type="PANTHER" id="PTHR45436:SF8">
    <property type="entry name" value="HISTIDINE KINASE"/>
    <property type="match status" value="1"/>
</dbReference>
<dbReference type="InterPro" id="IPR003594">
    <property type="entry name" value="HATPase_dom"/>
</dbReference>
<keyword evidence="7 14" id="KW-0418">Kinase</keyword>
<dbReference type="InterPro" id="IPR004358">
    <property type="entry name" value="Sig_transdc_His_kin-like_C"/>
</dbReference>
<dbReference type="SMART" id="SM00304">
    <property type="entry name" value="HAMP"/>
    <property type="match status" value="1"/>
</dbReference>
<feature type="domain" description="HAMP" evidence="13">
    <location>
        <begin position="176"/>
        <end position="229"/>
    </location>
</feature>
<feature type="transmembrane region" description="Helical" evidence="11">
    <location>
        <begin position="151"/>
        <end position="173"/>
    </location>
</feature>
<evidence type="ECO:0000256" key="1">
    <source>
        <dbReference type="ARBA" id="ARBA00000085"/>
    </source>
</evidence>
<keyword evidence="4" id="KW-0597">Phosphoprotein</keyword>
<name>A0ABY9PEW5_9GAMM</name>
<evidence type="ECO:0000259" key="12">
    <source>
        <dbReference type="PROSITE" id="PS50109"/>
    </source>
</evidence>
<evidence type="ECO:0000256" key="9">
    <source>
        <dbReference type="ARBA" id="ARBA00023012"/>
    </source>
</evidence>
<keyword evidence="9" id="KW-0902">Two-component regulatory system</keyword>
<gene>
    <name evidence="14" type="ORF">RDV84_11640</name>
</gene>
<dbReference type="PANTHER" id="PTHR45436">
    <property type="entry name" value="SENSOR HISTIDINE KINASE YKOH"/>
    <property type="match status" value="1"/>
</dbReference>
<dbReference type="Gene3D" id="6.10.340.10">
    <property type="match status" value="1"/>
</dbReference>
<evidence type="ECO:0000256" key="5">
    <source>
        <dbReference type="ARBA" id="ARBA00022679"/>
    </source>
</evidence>
<dbReference type="SUPFAM" id="SSF47384">
    <property type="entry name" value="Homodimeric domain of signal transducing histidine kinase"/>
    <property type="match status" value="1"/>
</dbReference>
<proteinExistence type="predicted"/>
<dbReference type="InterPro" id="IPR005467">
    <property type="entry name" value="His_kinase_dom"/>
</dbReference>
<dbReference type="InterPro" id="IPR050428">
    <property type="entry name" value="TCS_sensor_his_kinase"/>
</dbReference>
<evidence type="ECO:0000256" key="11">
    <source>
        <dbReference type="SAM" id="Phobius"/>
    </source>
</evidence>
<dbReference type="InterPro" id="IPR003660">
    <property type="entry name" value="HAMP_dom"/>
</dbReference>
<dbReference type="PROSITE" id="PS50109">
    <property type="entry name" value="HIS_KIN"/>
    <property type="match status" value="1"/>
</dbReference>
<keyword evidence="15" id="KW-1185">Reference proteome</keyword>